<keyword evidence="4 11" id="KW-0812">Transmembrane</keyword>
<keyword evidence="8 11" id="KW-1133">Transmembrane helix</keyword>
<evidence type="ECO:0000256" key="4">
    <source>
        <dbReference type="ARBA" id="ARBA00022692"/>
    </source>
</evidence>
<feature type="transmembrane region" description="Helical" evidence="11">
    <location>
        <begin position="303"/>
        <end position="322"/>
    </location>
</feature>
<evidence type="ECO:0000256" key="5">
    <source>
        <dbReference type="ARBA" id="ARBA00022737"/>
    </source>
</evidence>
<comment type="similarity">
    <text evidence="2">Belongs to the ABC transporter superfamily. ABCC family. Conjugate transporter (TC 3.A.1.208) subfamily.</text>
</comment>
<feature type="transmembrane region" description="Helical" evidence="11">
    <location>
        <begin position="865"/>
        <end position="886"/>
    </location>
</feature>
<dbReference type="InterPro" id="IPR011527">
    <property type="entry name" value="ABC1_TM_dom"/>
</dbReference>
<gene>
    <name evidence="14" type="ORF">PSALAMII_LOCUS2998</name>
</gene>
<comment type="subcellular location">
    <subcellularLocation>
        <location evidence="1">Membrane</location>
        <topology evidence="1">Multi-pass membrane protein</topology>
    </subcellularLocation>
</comment>
<feature type="transmembrane region" description="Helical" evidence="11">
    <location>
        <begin position="527"/>
        <end position="547"/>
    </location>
</feature>
<sequence>MSLVIILHATATVIVLALSSSAIWKAFRWTRGDVHIYDPLPDTSHQDEDGGASADFQETSATSQRVVTFTASAYTTLAILKPVTLFATFKSSPFSGVLAVINGISLLAHGLSLRHDTDLTCRYQNGVRGAWAWIMTGISCFADIYGDLTDGRTSGANCILALSSILMISLGIGGNLSFPQRPRVFRNSHPVDDQYSTSILGQITFSWATYVIQSVKAKGKYLIVDDIPEMGDHARAETLRESFREARSEGVPLWKTILRVHRGVFVRQMALTVAVCFLSIVPSLALFQILRTLETPAESAQNSWLWLNVALLAAGVLLSCTLDTWKFWFSYNCLSLRTFEQLSIAVFEKSMRLPTACIFSDPGSDPQDTGDGMNLLAVDAKYVADSLCLIYVMYKAPLQLIISGGYLAHLLGWQSLVAGILVLVSMTPVNIYAARKYSLAQQLLMSTRDRKIKVLTEVMHLIRQIKFSAQESRWEAIIEKRRQEELRAQWTTFLWSIAQVAVYLATPVVLSVVCLGTHALIYKSLSAPVAFSAIAVLSSIEIVMYALPECVARTATGLNSLKRIEQHLDASESNYRLESDMAVEFFDATIGWNSASSENPVRSILHSINLSFPPSKLSLVTGATGSGKSLLLASILGESTLISGSIRGPRNGKYAYVAQVPWLANASIKENILFGNSLDTIRYNEVISSCALQQDLLLFPDGDSTEVGPSGVNLSGGQKWRLSLARALYSPADTLVMDDIFSAVDVHTASHLFTYALTGSLAKDRTRILVTHHVSLCLSHTEYIVSLEQGSVQYAGPVLNRHIPVTDVGEQNEAGLSSANGPVPDEPQNLVNDDSNAHRPNNSPSQFVEEEKREEGTLQWRVWKAYLAAGGGMIAWVWVMATFGGYSMVLTARAWWLHIWSDEEGKFPCNATGSTDCVDDHLLFYLAVYIGLGAVVCVIGTVRSYFALKVALKSAKNLFRDLLHTILHTPLRWIDTVPPGRIMSRLIVDILVVDSQLGDDIQSVLANAFDMILAIAAGSIVSPWLMVPAAFLCTVCVTYGRIYLNAAREIRRLESVLKSSVFEHVRATLSGLWTIRAENKTATYVKKVTEQVDRYARAYWQLWLLNCWLAFRMDVLGAIFALVASVLVVSSPSVNAALAGFAISFALKMASSMSLTVRRYAGLELSMNSVERILEYTELETEPIHSGDHIPPVWPSSGCVDVSNLTVSYSPNLPPALHGITFRVGPAERVGVVGRTGSGKSSLILALFRFLEASKGSIVIDGLDISMLKLQQMRERLAIVPQDPAVFSGTVRTNLDPFNQHSDDELLAALRGVEWDDDLVSTNSNPVKDDSFEPDDGPESFKNEDESSIPLMTIEDTTATQSPTSPGRLLDYPIAADGQNLSQGRRQLLCLARAIVRRPKLLVLDEATSGIDELIDQKVQSSIRQISKLNSMSLLVVAHRLSTIVDFDRILVLDGGRVAEFGDPQELMQRPNGVFRAMMMESNGEHSKAAE</sequence>
<feature type="transmembrane region" description="Helical" evidence="11">
    <location>
        <begin position="1103"/>
        <end position="1130"/>
    </location>
</feature>
<evidence type="ECO:0000259" key="12">
    <source>
        <dbReference type="PROSITE" id="PS50893"/>
    </source>
</evidence>
<evidence type="ECO:0000313" key="14">
    <source>
        <dbReference type="EMBL" id="CAG8343989.1"/>
    </source>
</evidence>
<dbReference type="PANTHER" id="PTHR24223:SF456">
    <property type="entry name" value="MULTIDRUG RESISTANCE-ASSOCIATED PROTEIN LETHAL(2)03659"/>
    <property type="match status" value="1"/>
</dbReference>
<name>A0A9W4ITU9_9EURO</name>
<dbReference type="PANTHER" id="PTHR24223">
    <property type="entry name" value="ATP-BINDING CASSETTE SUB-FAMILY C"/>
    <property type="match status" value="1"/>
</dbReference>
<dbReference type="CDD" id="cd18604">
    <property type="entry name" value="ABC_6TM_VMR1_D2_like"/>
    <property type="match status" value="1"/>
</dbReference>
<dbReference type="InterPro" id="IPR003593">
    <property type="entry name" value="AAA+_ATPase"/>
</dbReference>
<keyword evidence="3" id="KW-0813">Transport</keyword>
<dbReference type="Pfam" id="PF00005">
    <property type="entry name" value="ABC_tran"/>
    <property type="match status" value="2"/>
</dbReference>
<dbReference type="OrthoDB" id="6500128at2759"/>
<evidence type="ECO:0000256" key="3">
    <source>
        <dbReference type="ARBA" id="ARBA00022448"/>
    </source>
</evidence>
<evidence type="ECO:0000256" key="1">
    <source>
        <dbReference type="ARBA" id="ARBA00004141"/>
    </source>
</evidence>
<feature type="region of interest" description="Disordered" evidence="10">
    <location>
        <begin position="1320"/>
        <end position="1345"/>
    </location>
</feature>
<dbReference type="SUPFAM" id="SSF90123">
    <property type="entry name" value="ABC transporter transmembrane region"/>
    <property type="match status" value="2"/>
</dbReference>
<keyword evidence="7" id="KW-0067">ATP-binding</keyword>
<dbReference type="PROSITE" id="PS50893">
    <property type="entry name" value="ABC_TRANSPORTER_2"/>
    <property type="match status" value="2"/>
</dbReference>
<feature type="transmembrane region" description="Helical" evidence="11">
    <location>
        <begin position="1004"/>
        <end position="1021"/>
    </location>
</feature>
<feature type="transmembrane region" description="Helical" evidence="11">
    <location>
        <begin position="94"/>
        <end position="113"/>
    </location>
</feature>
<dbReference type="GO" id="GO:0016887">
    <property type="term" value="F:ATP hydrolysis activity"/>
    <property type="evidence" value="ECO:0007669"/>
    <property type="project" value="InterPro"/>
</dbReference>
<evidence type="ECO:0000256" key="11">
    <source>
        <dbReference type="SAM" id="Phobius"/>
    </source>
</evidence>
<dbReference type="CDD" id="cd03244">
    <property type="entry name" value="ABCC_MRP_domain2"/>
    <property type="match status" value="1"/>
</dbReference>
<proteinExistence type="inferred from homology"/>
<feature type="transmembrane region" description="Helical" evidence="11">
    <location>
        <begin position="413"/>
        <end position="433"/>
    </location>
</feature>
<dbReference type="InterPro" id="IPR036640">
    <property type="entry name" value="ABC1_TM_sf"/>
</dbReference>
<dbReference type="Proteomes" id="UP001152646">
    <property type="component" value="Unassembled WGS sequence"/>
</dbReference>
<feature type="domain" description="ABC transmembrane type-1" evidence="13">
    <location>
        <begin position="920"/>
        <end position="1165"/>
    </location>
</feature>
<dbReference type="CDD" id="cd18596">
    <property type="entry name" value="ABC_6TM_VMR1_D1_like"/>
    <property type="match status" value="1"/>
</dbReference>
<evidence type="ECO:0000256" key="7">
    <source>
        <dbReference type="ARBA" id="ARBA00022840"/>
    </source>
</evidence>
<keyword evidence="6" id="KW-0547">Nucleotide-binding</keyword>
<feature type="compositionally biased region" description="Polar residues" evidence="10">
    <location>
        <begin position="829"/>
        <end position="846"/>
    </location>
</feature>
<feature type="transmembrane region" description="Helical" evidence="11">
    <location>
        <begin position="490"/>
        <end position="521"/>
    </location>
</feature>
<feature type="transmembrane region" description="Helical" evidence="11">
    <location>
        <begin position="125"/>
        <end position="146"/>
    </location>
</feature>
<evidence type="ECO:0000256" key="9">
    <source>
        <dbReference type="ARBA" id="ARBA00023136"/>
    </source>
</evidence>
<dbReference type="FunFam" id="1.20.1560.10:FF:000013">
    <property type="entry name" value="ABC transporter C family member 2"/>
    <property type="match status" value="1"/>
</dbReference>
<dbReference type="Gene3D" id="3.40.50.300">
    <property type="entry name" value="P-loop containing nucleotide triphosphate hydrolases"/>
    <property type="match status" value="2"/>
</dbReference>
<dbReference type="GO" id="GO:0005524">
    <property type="term" value="F:ATP binding"/>
    <property type="evidence" value="ECO:0007669"/>
    <property type="project" value="UniProtKB-KW"/>
</dbReference>
<feature type="transmembrane region" description="Helical" evidence="11">
    <location>
        <begin position="269"/>
        <end position="291"/>
    </location>
</feature>
<keyword evidence="5" id="KW-0677">Repeat</keyword>
<dbReference type="InterPro" id="IPR003439">
    <property type="entry name" value="ABC_transporter-like_ATP-bd"/>
</dbReference>
<dbReference type="InterPro" id="IPR027417">
    <property type="entry name" value="P-loop_NTPase"/>
</dbReference>
<reference evidence="14" key="1">
    <citation type="submission" date="2021-07" db="EMBL/GenBank/DDBJ databases">
        <authorList>
            <person name="Branca A.L. A."/>
        </authorList>
    </citation>
    <scope>NUCLEOTIDE SEQUENCE</scope>
</reference>
<feature type="domain" description="ABC transporter" evidence="12">
    <location>
        <begin position="1200"/>
        <end position="1480"/>
    </location>
</feature>
<feature type="transmembrane region" description="Helical" evidence="11">
    <location>
        <begin position="382"/>
        <end position="407"/>
    </location>
</feature>
<dbReference type="CDD" id="cd03250">
    <property type="entry name" value="ABCC_MRP_domain1"/>
    <property type="match status" value="1"/>
</dbReference>
<dbReference type="GO" id="GO:0140359">
    <property type="term" value="F:ABC-type transporter activity"/>
    <property type="evidence" value="ECO:0007669"/>
    <property type="project" value="InterPro"/>
</dbReference>
<evidence type="ECO:0000259" key="13">
    <source>
        <dbReference type="PROSITE" id="PS50929"/>
    </source>
</evidence>
<keyword evidence="9 11" id="KW-0472">Membrane</keyword>
<evidence type="ECO:0000313" key="15">
    <source>
        <dbReference type="Proteomes" id="UP001152646"/>
    </source>
</evidence>
<dbReference type="GO" id="GO:0005737">
    <property type="term" value="C:cytoplasm"/>
    <property type="evidence" value="ECO:0007669"/>
    <property type="project" value="UniProtKB-ARBA"/>
</dbReference>
<feature type="transmembrane region" description="Helical" evidence="11">
    <location>
        <begin position="922"/>
        <end position="946"/>
    </location>
</feature>
<dbReference type="SMART" id="SM00382">
    <property type="entry name" value="AAA"/>
    <property type="match status" value="2"/>
</dbReference>
<dbReference type="Pfam" id="PF00664">
    <property type="entry name" value="ABC_membrane"/>
    <property type="match status" value="2"/>
</dbReference>
<dbReference type="Gene3D" id="1.20.1560.10">
    <property type="entry name" value="ABC transporter type 1, transmembrane domain"/>
    <property type="match status" value="2"/>
</dbReference>
<dbReference type="GO" id="GO:0016020">
    <property type="term" value="C:membrane"/>
    <property type="evidence" value="ECO:0007669"/>
    <property type="project" value="UniProtKB-SubCell"/>
</dbReference>
<feature type="transmembrane region" description="Helical" evidence="11">
    <location>
        <begin position="158"/>
        <end position="178"/>
    </location>
</feature>
<feature type="domain" description="ABC transporter" evidence="12">
    <location>
        <begin position="583"/>
        <end position="814"/>
    </location>
</feature>
<organism evidence="14 15">
    <name type="scientific">Penicillium salamii</name>
    <dbReference type="NCBI Taxonomy" id="1612424"/>
    <lineage>
        <taxon>Eukaryota</taxon>
        <taxon>Fungi</taxon>
        <taxon>Dikarya</taxon>
        <taxon>Ascomycota</taxon>
        <taxon>Pezizomycotina</taxon>
        <taxon>Eurotiomycetes</taxon>
        <taxon>Eurotiomycetidae</taxon>
        <taxon>Eurotiales</taxon>
        <taxon>Aspergillaceae</taxon>
        <taxon>Penicillium</taxon>
    </lineage>
</organism>
<comment type="caution">
    <text evidence="14">The sequence shown here is derived from an EMBL/GenBank/DDBJ whole genome shotgun (WGS) entry which is preliminary data.</text>
</comment>
<dbReference type="PROSITE" id="PS50929">
    <property type="entry name" value="ABC_TM1F"/>
    <property type="match status" value="2"/>
</dbReference>
<accession>A0A9W4ITU9</accession>
<evidence type="ECO:0000256" key="6">
    <source>
        <dbReference type="ARBA" id="ARBA00022741"/>
    </source>
</evidence>
<evidence type="ECO:0000256" key="10">
    <source>
        <dbReference type="SAM" id="MobiDB-lite"/>
    </source>
</evidence>
<feature type="transmembrane region" description="Helical" evidence="11">
    <location>
        <begin position="1027"/>
        <end position="1044"/>
    </location>
</feature>
<dbReference type="EMBL" id="CAJVPA010000111">
    <property type="protein sequence ID" value="CAG8343989.1"/>
    <property type="molecule type" value="Genomic_DNA"/>
</dbReference>
<protein>
    <submittedName>
        <fullName evidence="14">Uncharacterized protein</fullName>
    </submittedName>
</protein>
<evidence type="ECO:0000256" key="2">
    <source>
        <dbReference type="ARBA" id="ARBA00009726"/>
    </source>
</evidence>
<feature type="domain" description="ABC transmembrane type-1" evidence="13">
    <location>
        <begin position="269"/>
        <end position="556"/>
    </location>
</feature>
<feature type="region of interest" description="Disordered" evidence="10">
    <location>
        <begin position="812"/>
        <end position="852"/>
    </location>
</feature>
<evidence type="ECO:0000256" key="8">
    <source>
        <dbReference type="ARBA" id="ARBA00022989"/>
    </source>
</evidence>
<dbReference type="InterPro" id="IPR050173">
    <property type="entry name" value="ABC_transporter_C-like"/>
</dbReference>
<dbReference type="SUPFAM" id="SSF52540">
    <property type="entry name" value="P-loop containing nucleoside triphosphate hydrolases"/>
    <property type="match status" value="2"/>
</dbReference>